<evidence type="ECO:0000313" key="1">
    <source>
        <dbReference type="EMBL" id="KAH6945851.1"/>
    </source>
</evidence>
<dbReference type="Proteomes" id="UP000821845">
    <property type="component" value="Chromosome 1"/>
</dbReference>
<comment type="caution">
    <text evidence="1">The sequence shown here is derived from an EMBL/GenBank/DDBJ whole genome shotgun (WGS) entry which is preliminary data.</text>
</comment>
<dbReference type="EMBL" id="CM023481">
    <property type="protein sequence ID" value="KAH6945851.1"/>
    <property type="molecule type" value="Genomic_DNA"/>
</dbReference>
<organism evidence="1 2">
    <name type="scientific">Hyalomma asiaticum</name>
    <name type="common">Tick</name>
    <dbReference type="NCBI Taxonomy" id="266040"/>
    <lineage>
        <taxon>Eukaryota</taxon>
        <taxon>Metazoa</taxon>
        <taxon>Ecdysozoa</taxon>
        <taxon>Arthropoda</taxon>
        <taxon>Chelicerata</taxon>
        <taxon>Arachnida</taxon>
        <taxon>Acari</taxon>
        <taxon>Parasitiformes</taxon>
        <taxon>Ixodida</taxon>
        <taxon>Ixodoidea</taxon>
        <taxon>Ixodidae</taxon>
        <taxon>Hyalomminae</taxon>
        <taxon>Hyalomma</taxon>
    </lineage>
</organism>
<keyword evidence="2" id="KW-1185">Reference proteome</keyword>
<sequence length="133" mass="14082">MPYEKVSEIFSGGNKLCFSARLVSNAGTGVSEWQATVIGTLGREDLSEVFEQDAVSSISLPPPSLKGFCCPTNLHGINNTSGAAKRLPHPGSGDGPDTTALDRQRPSTAPPMKHDTCIHSGAREDDKELLEAC</sequence>
<accession>A0ACB7TI04</accession>
<reference evidence="1" key="1">
    <citation type="submission" date="2020-05" db="EMBL/GenBank/DDBJ databases">
        <title>Large-scale comparative analyses of tick genomes elucidate their genetic diversity and vector capacities.</title>
        <authorList>
            <person name="Jia N."/>
            <person name="Wang J."/>
            <person name="Shi W."/>
            <person name="Du L."/>
            <person name="Sun Y."/>
            <person name="Zhan W."/>
            <person name="Jiang J."/>
            <person name="Wang Q."/>
            <person name="Zhang B."/>
            <person name="Ji P."/>
            <person name="Sakyi L.B."/>
            <person name="Cui X."/>
            <person name="Yuan T."/>
            <person name="Jiang B."/>
            <person name="Yang W."/>
            <person name="Lam T.T.-Y."/>
            <person name="Chang Q."/>
            <person name="Ding S."/>
            <person name="Wang X."/>
            <person name="Zhu J."/>
            <person name="Ruan X."/>
            <person name="Zhao L."/>
            <person name="Wei J."/>
            <person name="Que T."/>
            <person name="Du C."/>
            <person name="Cheng J."/>
            <person name="Dai P."/>
            <person name="Han X."/>
            <person name="Huang E."/>
            <person name="Gao Y."/>
            <person name="Liu J."/>
            <person name="Shao H."/>
            <person name="Ye R."/>
            <person name="Li L."/>
            <person name="Wei W."/>
            <person name="Wang X."/>
            <person name="Wang C."/>
            <person name="Yang T."/>
            <person name="Huo Q."/>
            <person name="Li W."/>
            <person name="Guo W."/>
            <person name="Chen H."/>
            <person name="Zhou L."/>
            <person name="Ni X."/>
            <person name="Tian J."/>
            <person name="Zhou Y."/>
            <person name="Sheng Y."/>
            <person name="Liu T."/>
            <person name="Pan Y."/>
            <person name="Xia L."/>
            <person name="Li J."/>
            <person name="Zhao F."/>
            <person name="Cao W."/>
        </authorList>
    </citation>
    <scope>NUCLEOTIDE SEQUENCE</scope>
    <source>
        <strain evidence="1">Hyas-2018</strain>
    </source>
</reference>
<gene>
    <name evidence="1" type="ORF">HPB50_010301</name>
</gene>
<name>A0ACB7TI04_HYAAI</name>
<proteinExistence type="predicted"/>
<evidence type="ECO:0000313" key="2">
    <source>
        <dbReference type="Proteomes" id="UP000821845"/>
    </source>
</evidence>
<protein>
    <submittedName>
        <fullName evidence="1">Uncharacterized protein</fullName>
    </submittedName>
</protein>